<keyword evidence="7" id="KW-1185">Reference proteome</keyword>
<evidence type="ECO:0000313" key="7">
    <source>
        <dbReference type="Proteomes" id="UP000604825"/>
    </source>
</evidence>
<evidence type="ECO:0000256" key="5">
    <source>
        <dbReference type="RuleBase" id="RU361177"/>
    </source>
</evidence>
<sequence>MQTHKADFVVLCIGMFSGVPDIPTFPAGKGPEVFDGQVIHSMDYAKMGTSKAKEMIRGKRVTVVGYMKSALHIAAECSEVNGTAHQCTMVVRTKHWIVPDYSVWGINGKNFTLNCFSELLVHKPGEGLLLSILATLLTPLVTI</sequence>
<dbReference type="EC" id="1.-.-.-" evidence="5"/>
<dbReference type="GO" id="GO:0050661">
    <property type="term" value="F:NADP binding"/>
    <property type="evidence" value="ECO:0007669"/>
    <property type="project" value="InterPro"/>
</dbReference>
<dbReference type="EMBL" id="CAJGYO010000840">
    <property type="protein sequence ID" value="CAD6343811.1"/>
    <property type="molecule type" value="Genomic_DNA"/>
</dbReference>
<accession>A0A811SLN8</accession>
<dbReference type="GO" id="GO:0004499">
    <property type="term" value="F:N,N-dimethylaniline monooxygenase activity"/>
    <property type="evidence" value="ECO:0007669"/>
    <property type="project" value="InterPro"/>
</dbReference>
<name>A0A811SLN8_9POAL</name>
<comment type="caution">
    <text evidence="6">The sequence shown here is derived from an EMBL/GenBank/DDBJ whole genome shotgun (WGS) entry which is preliminary data.</text>
</comment>
<evidence type="ECO:0000256" key="2">
    <source>
        <dbReference type="ARBA" id="ARBA00022630"/>
    </source>
</evidence>
<dbReference type="InterPro" id="IPR020946">
    <property type="entry name" value="Flavin_mOase-like"/>
</dbReference>
<gene>
    <name evidence="6" type="ORF">NCGR_LOCUS67909</name>
</gene>
<evidence type="ECO:0000256" key="3">
    <source>
        <dbReference type="ARBA" id="ARBA00022827"/>
    </source>
</evidence>
<dbReference type="InterPro" id="IPR036188">
    <property type="entry name" value="FAD/NAD-bd_sf"/>
</dbReference>
<proteinExistence type="inferred from homology"/>
<organism evidence="6 7">
    <name type="scientific">Miscanthus lutarioriparius</name>
    <dbReference type="NCBI Taxonomy" id="422564"/>
    <lineage>
        <taxon>Eukaryota</taxon>
        <taxon>Viridiplantae</taxon>
        <taxon>Streptophyta</taxon>
        <taxon>Embryophyta</taxon>
        <taxon>Tracheophyta</taxon>
        <taxon>Spermatophyta</taxon>
        <taxon>Magnoliopsida</taxon>
        <taxon>Liliopsida</taxon>
        <taxon>Poales</taxon>
        <taxon>Poaceae</taxon>
        <taxon>PACMAD clade</taxon>
        <taxon>Panicoideae</taxon>
        <taxon>Andropogonodae</taxon>
        <taxon>Andropogoneae</taxon>
        <taxon>Saccharinae</taxon>
        <taxon>Miscanthus</taxon>
    </lineage>
</organism>
<dbReference type="Proteomes" id="UP000604825">
    <property type="component" value="Unassembled WGS sequence"/>
</dbReference>
<dbReference type="OrthoDB" id="687274at2759"/>
<keyword evidence="3 5" id="KW-0274">FAD</keyword>
<dbReference type="InterPro" id="IPR050346">
    <property type="entry name" value="FMO-like"/>
</dbReference>
<reference evidence="6" key="1">
    <citation type="submission" date="2020-10" db="EMBL/GenBank/DDBJ databases">
        <authorList>
            <person name="Han B."/>
            <person name="Lu T."/>
            <person name="Zhao Q."/>
            <person name="Huang X."/>
            <person name="Zhao Y."/>
        </authorList>
    </citation>
    <scope>NUCLEOTIDE SEQUENCE</scope>
</reference>
<evidence type="ECO:0000256" key="4">
    <source>
        <dbReference type="ARBA" id="ARBA00023002"/>
    </source>
</evidence>
<dbReference type="Pfam" id="PF00743">
    <property type="entry name" value="FMO-like"/>
    <property type="match status" value="1"/>
</dbReference>
<dbReference type="Gene3D" id="3.50.50.60">
    <property type="entry name" value="FAD/NAD(P)-binding domain"/>
    <property type="match status" value="1"/>
</dbReference>
<comment type="similarity">
    <text evidence="1 5">Belongs to the FMO family.</text>
</comment>
<keyword evidence="2 5" id="KW-0285">Flavoprotein</keyword>
<evidence type="ECO:0000313" key="6">
    <source>
        <dbReference type="EMBL" id="CAD6343811.1"/>
    </source>
</evidence>
<dbReference type="PANTHER" id="PTHR23023">
    <property type="entry name" value="DIMETHYLANILINE MONOOXYGENASE"/>
    <property type="match status" value="1"/>
</dbReference>
<dbReference type="GO" id="GO:0050660">
    <property type="term" value="F:flavin adenine dinucleotide binding"/>
    <property type="evidence" value="ECO:0007669"/>
    <property type="project" value="InterPro"/>
</dbReference>
<comment type="cofactor">
    <cofactor evidence="5">
        <name>FAD</name>
        <dbReference type="ChEBI" id="CHEBI:57692"/>
    </cofactor>
</comment>
<dbReference type="AlphaFoldDB" id="A0A811SLN8"/>
<keyword evidence="5" id="KW-0503">Monooxygenase</keyword>
<keyword evidence="4 5" id="KW-0560">Oxidoreductase</keyword>
<evidence type="ECO:0000256" key="1">
    <source>
        <dbReference type="ARBA" id="ARBA00009183"/>
    </source>
</evidence>
<dbReference type="SUPFAM" id="SSF51905">
    <property type="entry name" value="FAD/NAD(P)-binding domain"/>
    <property type="match status" value="1"/>
</dbReference>
<protein>
    <recommendedName>
        <fullName evidence="5">Flavin-containing monooxygenase</fullName>
        <ecNumber evidence="5">1.-.-.-</ecNumber>
    </recommendedName>
</protein>